<dbReference type="EMBL" id="JAVRHY010000006">
    <property type="protein sequence ID" value="MDT0618500.1"/>
    <property type="molecule type" value="Genomic_DNA"/>
</dbReference>
<sequence length="207" mass="22902">MSFANIPSLSSLIESLAHGKAKPKVLGVHGPAESGKDTLADFLKPMGFAKIAFADPLKLHIKQTKRVAAEYLWARDLKDVVIPGWGCTARDLCQQEGDRLRERYGDDIIVRRAVMDMQARLSEGWAGVVFSDVRYEWEADVVRQLGGFIVHIDKDDAARNVAINWNHSSEAGVAFAEGDQRIVNNASLDAYRRRVIAACTPLLEQVA</sequence>
<organism evidence="1 2">
    <name type="scientific">Spectribacter acetivorans</name>
    <dbReference type="NCBI Taxonomy" id="3075603"/>
    <lineage>
        <taxon>Bacteria</taxon>
        <taxon>Pseudomonadati</taxon>
        <taxon>Pseudomonadota</taxon>
        <taxon>Gammaproteobacteria</taxon>
        <taxon>Salinisphaerales</taxon>
        <taxon>Salinisphaeraceae</taxon>
        <taxon>Spectribacter</taxon>
    </lineage>
</organism>
<accession>A0ABU3B8Z4</accession>
<dbReference type="RefSeq" id="WP_311658621.1">
    <property type="nucleotide sequence ID" value="NZ_JAVRHY010000006.1"/>
</dbReference>
<proteinExistence type="predicted"/>
<dbReference type="Pfam" id="PF21448">
    <property type="entry name" value="DNMK"/>
    <property type="match status" value="1"/>
</dbReference>
<reference evidence="1 2" key="1">
    <citation type="submission" date="2023-09" db="EMBL/GenBank/DDBJ databases">
        <authorList>
            <person name="Rey-Velasco X."/>
        </authorList>
    </citation>
    <scope>NUCLEOTIDE SEQUENCE [LARGE SCALE GENOMIC DNA]</scope>
    <source>
        <strain evidence="1 2">P385</strain>
    </source>
</reference>
<comment type="caution">
    <text evidence="1">The sequence shown here is derived from an EMBL/GenBank/DDBJ whole genome shotgun (WGS) entry which is preliminary data.</text>
</comment>
<dbReference type="InterPro" id="IPR027417">
    <property type="entry name" value="P-loop_NTPase"/>
</dbReference>
<name>A0ABU3B8Z4_9GAMM</name>
<keyword evidence="2" id="KW-1185">Reference proteome</keyword>
<dbReference type="InterPro" id="IPR048444">
    <property type="entry name" value="DNMK"/>
</dbReference>
<evidence type="ECO:0008006" key="3">
    <source>
        <dbReference type="Google" id="ProtNLM"/>
    </source>
</evidence>
<protein>
    <recommendedName>
        <fullName evidence="3">Dephospho-CoA kinase</fullName>
    </recommendedName>
</protein>
<evidence type="ECO:0000313" key="1">
    <source>
        <dbReference type="EMBL" id="MDT0618500.1"/>
    </source>
</evidence>
<evidence type="ECO:0000313" key="2">
    <source>
        <dbReference type="Proteomes" id="UP001259982"/>
    </source>
</evidence>
<dbReference type="SUPFAM" id="SSF52540">
    <property type="entry name" value="P-loop containing nucleoside triphosphate hydrolases"/>
    <property type="match status" value="1"/>
</dbReference>
<gene>
    <name evidence="1" type="ORF">RM531_08420</name>
</gene>
<dbReference type="Proteomes" id="UP001259982">
    <property type="component" value="Unassembled WGS sequence"/>
</dbReference>
<dbReference type="Gene3D" id="3.40.50.300">
    <property type="entry name" value="P-loop containing nucleotide triphosphate hydrolases"/>
    <property type="match status" value="1"/>
</dbReference>